<organism evidence="3 4">
    <name type="scientific">Theileria orientalis</name>
    <dbReference type="NCBI Taxonomy" id="68886"/>
    <lineage>
        <taxon>Eukaryota</taxon>
        <taxon>Sar</taxon>
        <taxon>Alveolata</taxon>
        <taxon>Apicomplexa</taxon>
        <taxon>Aconoidasida</taxon>
        <taxon>Piroplasmida</taxon>
        <taxon>Theileriidae</taxon>
        <taxon>Theileria</taxon>
    </lineage>
</organism>
<gene>
    <name evidence="3" type="ORF">MACJ_000137</name>
</gene>
<feature type="region of interest" description="Disordered" evidence="2">
    <location>
        <begin position="106"/>
        <end position="146"/>
    </location>
</feature>
<name>A0A976M3K0_THEOR</name>
<feature type="compositionally biased region" description="Basic and acidic residues" evidence="2">
    <location>
        <begin position="126"/>
        <end position="146"/>
    </location>
</feature>
<proteinExistence type="predicted"/>
<evidence type="ECO:0000313" key="4">
    <source>
        <dbReference type="Proteomes" id="UP000244803"/>
    </source>
</evidence>
<dbReference type="OrthoDB" id="10324143at2759"/>
<dbReference type="AlphaFoldDB" id="A0A976M3K0"/>
<sequence>MDDLETMLLKKGSNNVDNDQVYVPSDIEDYFENRNVDPIEFEGQHEEHENMDLNLDLISKSDIEPYNECGVNNLDIEPTSFDSNLNSSLTFNGDLKVENDDIKNKESESASLCKELNETNDDTEDADKLNVENPKNEKHNNDKKLNEQLDSLYEKLQTEYEQYESLFKKLDSLSIKEVDKSLSLNGSEPKESGKNAVSSETGKIKSIYKASNKKLGSNRSSGQNGDEVHYIYRRLQSIYVDYSKISKSYTPISKSLNKCKTSFYKLDTRLVKLRSNIVYSLEFYKMMMTNYNLEVLKSTIDNLTYADNKIYDAINNTRTSSKHIEGAISTLNITKRTKMLQNEFLRNRINSTVVQLMKISVESHAYTKSLVKSAIETVKTELEKVTNMRFKMKGGSLFNHRTNVMKNIIKMVSKITISASIQLLESQSSLTKLEKSIAAAVPDQEKAKLTILSLCENDLAEPFDLRTLKFRQLFGLYCPSTCKISSNFGLANKDLMTHLTEFKKQLLAELYAVRKTKRRIYRSQFYVVSDRKVFNTSMNVHSEGIHTAYYGVFNALSHIKISITLINKCITFLNLIIKQTLQLTGVEQLGYCIEAFVKEAAGNQLFAKQEINLSYKDLENSYIKINACRNGQQNVKMIDVQEQMNKLQNTMEESNKATIKAFIAAEWVGIKYISFEKEKVPIDYPTLCNILNDKYKFKL</sequence>
<dbReference type="EMBL" id="CP056065">
    <property type="protein sequence ID" value="UKJ87697.1"/>
    <property type="molecule type" value="Genomic_DNA"/>
</dbReference>
<dbReference type="Proteomes" id="UP000244803">
    <property type="component" value="Chromosome 1"/>
</dbReference>
<accession>A0A976M3K0</accession>
<reference evidence="3" key="1">
    <citation type="submission" date="2022-07" db="EMBL/GenBank/DDBJ databases">
        <title>Evaluation of T. orientalis genome assembly methods using nanopore sequencing and analysis of variation between genomes.</title>
        <authorList>
            <person name="Yam J."/>
            <person name="Micallef M.L."/>
            <person name="Liu M."/>
            <person name="Djordjevic S.P."/>
            <person name="Bogema D.R."/>
            <person name="Jenkins C."/>
        </authorList>
    </citation>
    <scope>NUCLEOTIDE SEQUENCE</scope>
    <source>
        <strain evidence="3">Fish Creek</strain>
    </source>
</reference>
<evidence type="ECO:0000256" key="2">
    <source>
        <dbReference type="SAM" id="MobiDB-lite"/>
    </source>
</evidence>
<protein>
    <submittedName>
        <fullName evidence="3">Uncharacterized protein</fullName>
    </submittedName>
</protein>
<evidence type="ECO:0000313" key="3">
    <source>
        <dbReference type="EMBL" id="UKJ87697.1"/>
    </source>
</evidence>
<evidence type="ECO:0000256" key="1">
    <source>
        <dbReference type="SAM" id="Coils"/>
    </source>
</evidence>
<keyword evidence="1" id="KW-0175">Coiled coil</keyword>
<feature type="coiled-coil region" evidence="1">
    <location>
        <begin position="146"/>
        <end position="173"/>
    </location>
</feature>